<gene>
    <name evidence="1" type="ORF">SAMN06296052_10863</name>
</gene>
<accession>A0A239F9X6</accession>
<evidence type="ECO:0008006" key="3">
    <source>
        <dbReference type="Google" id="ProtNLM"/>
    </source>
</evidence>
<organism evidence="1 2">
    <name type="scientific">Pontibacter ummariensis</name>
    <dbReference type="NCBI Taxonomy" id="1610492"/>
    <lineage>
        <taxon>Bacteria</taxon>
        <taxon>Pseudomonadati</taxon>
        <taxon>Bacteroidota</taxon>
        <taxon>Cytophagia</taxon>
        <taxon>Cytophagales</taxon>
        <taxon>Hymenobacteraceae</taxon>
        <taxon>Pontibacter</taxon>
    </lineage>
</organism>
<dbReference type="Proteomes" id="UP000198432">
    <property type="component" value="Unassembled WGS sequence"/>
</dbReference>
<sequence>MYKNKGASIFRIVKVSATYPRANLLETPLVLIQYIPSLNTMLIRWKQKPDDRSFQEAYWVALRYVGEIRLVTLFCTDLTTCGALGRGQEAWLNLEYYPEVHKTVKEDIYAAVVFSEDHFKAIVSNYLVSSDLQQQSFIHFNYFTQQEEALYWLGQLNRGRDLAVYTALS</sequence>
<name>A0A239F9X6_9BACT</name>
<protein>
    <recommendedName>
        <fullName evidence="3">SpoIIAA-like</fullName>
    </recommendedName>
</protein>
<dbReference type="EMBL" id="FZOQ01000008">
    <property type="protein sequence ID" value="SNS53103.1"/>
    <property type="molecule type" value="Genomic_DNA"/>
</dbReference>
<proteinExistence type="predicted"/>
<evidence type="ECO:0000313" key="1">
    <source>
        <dbReference type="EMBL" id="SNS53103.1"/>
    </source>
</evidence>
<keyword evidence="2" id="KW-1185">Reference proteome</keyword>
<dbReference type="AlphaFoldDB" id="A0A239F9X6"/>
<reference evidence="2" key="1">
    <citation type="submission" date="2017-06" db="EMBL/GenBank/DDBJ databases">
        <authorList>
            <person name="Varghese N."/>
            <person name="Submissions S."/>
        </authorList>
    </citation>
    <scope>NUCLEOTIDE SEQUENCE [LARGE SCALE GENOMIC DNA]</scope>
    <source>
        <strain evidence="2">NKM1</strain>
    </source>
</reference>
<evidence type="ECO:0000313" key="2">
    <source>
        <dbReference type="Proteomes" id="UP000198432"/>
    </source>
</evidence>
<dbReference type="RefSeq" id="WP_106219103.1">
    <property type="nucleotide sequence ID" value="NZ_PVZE01000008.1"/>
</dbReference>